<dbReference type="Proteomes" id="UP001221413">
    <property type="component" value="Unassembled WGS sequence"/>
</dbReference>
<feature type="compositionally biased region" description="Pro residues" evidence="1">
    <location>
        <begin position="125"/>
        <end position="136"/>
    </location>
</feature>
<feature type="region of interest" description="Disordered" evidence="1">
    <location>
        <begin position="113"/>
        <end position="136"/>
    </location>
</feature>
<protein>
    <submittedName>
        <fullName evidence="2">Uncharacterized protein</fullName>
    </submittedName>
</protein>
<accession>A0AAD6NIA5</accession>
<feature type="region of interest" description="Disordered" evidence="1">
    <location>
        <begin position="43"/>
        <end position="79"/>
    </location>
</feature>
<feature type="compositionally biased region" description="Low complexity" evidence="1">
    <location>
        <begin position="113"/>
        <end position="124"/>
    </location>
</feature>
<dbReference type="EMBL" id="JAQGDS010000007">
    <property type="protein sequence ID" value="KAJ6259222.1"/>
    <property type="molecule type" value="Genomic_DNA"/>
</dbReference>
<proteinExistence type="predicted"/>
<sequence length="257" mass="28075">MATEKPTEKSCVPEECLKVPTSFTPYLQLLSIVLSDSTVTATCTKSKGKSAEKTLAPRSPNNKPEHKGEQKPLEHAAKPCGGPEKYTKYCLLIGVSPKTVTCSRTPTVTISATAKGPATATTKPTPKPAPPSPPKKPIGFVLRCTNMPKGANSYLEMTGDRFKLSNSEKQATVFNLDKDGWLNSAKAGKPDPIKCKIDNKKEFTCRSGPGDHYQEFGTFRNGNDKSNTDFVFMGRPKTDWKPRFNGNKLSLEAIEVY</sequence>
<reference evidence="2" key="1">
    <citation type="submission" date="2023-01" db="EMBL/GenBank/DDBJ databases">
        <title>The chitinases involved in constricting ring structure development in the nematode-trapping fungus Drechslerella dactyloides.</title>
        <authorList>
            <person name="Wang R."/>
            <person name="Zhang L."/>
            <person name="Tang P."/>
            <person name="Li S."/>
            <person name="Liang L."/>
        </authorList>
    </citation>
    <scope>NUCLEOTIDE SEQUENCE</scope>
    <source>
        <strain evidence="2">YMF1.00031</strain>
    </source>
</reference>
<evidence type="ECO:0000256" key="1">
    <source>
        <dbReference type="SAM" id="MobiDB-lite"/>
    </source>
</evidence>
<organism evidence="2 3">
    <name type="scientific">Drechslerella dactyloides</name>
    <name type="common">Nematode-trapping fungus</name>
    <name type="synonym">Arthrobotrys dactyloides</name>
    <dbReference type="NCBI Taxonomy" id="74499"/>
    <lineage>
        <taxon>Eukaryota</taxon>
        <taxon>Fungi</taxon>
        <taxon>Dikarya</taxon>
        <taxon>Ascomycota</taxon>
        <taxon>Pezizomycotina</taxon>
        <taxon>Orbiliomycetes</taxon>
        <taxon>Orbiliales</taxon>
        <taxon>Orbiliaceae</taxon>
        <taxon>Drechslerella</taxon>
    </lineage>
</organism>
<keyword evidence="3" id="KW-1185">Reference proteome</keyword>
<evidence type="ECO:0000313" key="2">
    <source>
        <dbReference type="EMBL" id="KAJ6259222.1"/>
    </source>
</evidence>
<name>A0AAD6NIA5_DREDA</name>
<feature type="compositionally biased region" description="Basic and acidic residues" evidence="1">
    <location>
        <begin position="63"/>
        <end position="77"/>
    </location>
</feature>
<gene>
    <name evidence="2" type="ORF">Dda_6120</name>
</gene>
<comment type="caution">
    <text evidence="2">The sequence shown here is derived from an EMBL/GenBank/DDBJ whole genome shotgun (WGS) entry which is preliminary data.</text>
</comment>
<dbReference type="AlphaFoldDB" id="A0AAD6NIA5"/>
<evidence type="ECO:0000313" key="3">
    <source>
        <dbReference type="Proteomes" id="UP001221413"/>
    </source>
</evidence>